<feature type="compositionally biased region" description="Basic and acidic residues" evidence="6">
    <location>
        <begin position="122"/>
        <end position="148"/>
    </location>
</feature>
<evidence type="ECO:0000259" key="7">
    <source>
        <dbReference type="Pfam" id="PF13086"/>
    </source>
</evidence>
<feature type="region of interest" description="Disordered" evidence="6">
    <location>
        <begin position="1320"/>
        <end position="1341"/>
    </location>
</feature>
<feature type="domain" description="DNA2/NAM7 helicase-like C-terminal" evidence="8">
    <location>
        <begin position="1003"/>
        <end position="1222"/>
    </location>
</feature>
<reference evidence="9 10" key="1">
    <citation type="submission" date="2023-08" db="EMBL/GenBank/DDBJ databases">
        <title>Black Yeasts Isolated from many extreme environments.</title>
        <authorList>
            <person name="Coleine C."/>
            <person name="Stajich J.E."/>
            <person name="Selbmann L."/>
        </authorList>
    </citation>
    <scope>NUCLEOTIDE SEQUENCE [LARGE SCALE GENOMIC DNA]</scope>
    <source>
        <strain evidence="9 10">CCFEE 5935</strain>
    </source>
</reference>
<dbReference type="GeneID" id="89923902"/>
<dbReference type="PANTHER" id="PTHR43788:SF16">
    <property type="entry name" value="HELICASE WITH ZINC FINGER 2"/>
    <property type="match status" value="1"/>
</dbReference>
<keyword evidence="10" id="KW-1185">Reference proteome</keyword>
<evidence type="ECO:0000256" key="3">
    <source>
        <dbReference type="ARBA" id="ARBA00022801"/>
    </source>
</evidence>
<dbReference type="Gene3D" id="3.40.50.300">
    <property type="entry name" value="P-loop containing nucleotide triphosphate hydrolases"/>
    <property type="match status" value="2"/>
</dbReference>
<evidence type="ECO:0000256" key="1">
    <source>
        <dbReference type="ARBA" id="ARBA00007913"/>
    </source>
</evidence>
<proteinExistence type="inferred from homology"/>
<gene>
    <name evidence="9" type="ORF">LTR77_002555</name>
</gene>
<dbReference type="GO" id="GO:0043139">
    <property type="term" value="F:5'-3' DNA helicase activity"/>
    <property type="evidence" value="ECO:0007669"/>
    <property type="project" value="TreeGrafter"/>
</dbReference>
<feature type="region of interest" description="Disordered" evidence="6">
    <location>
        <begin position="1"/>
        <end position="148"/>
    </location>
</feature>
<dbReference type="Proteomes" id="UP001337655">
    <property type="component" value="Unassembled WGS sequence"/>
</dbReference>
<evidence type="ECO:0000313" key="10">
    <source>
        <dbReference type="Proteomes" id="UP001337655"/>
    </source>
</evidence>
<accession>A0AAV9PJU7</accession>
<feature type="compositionally biased region" description="Low complexity" evidence="6">
    <location>
        <begin position="1"/>
        <end position="11"/>
    </location>
</feature>
<evidence type="ECO:0000259" key="8">
    <source>
        <dbReference type="Pfam" id="PF13087"/>
    </source>
</evidence>
<keyword evidence="2" id="KW-0547">Nucleotide-binding</keyword>
<protein>
    <submittedName>
        <fullName evidence="9">Uncharacterized protein</fullName>
    </submittedName>
</protein>
<dbReference type="InterPro" id="IPR050534">
    <property type="entry name" value="Coronavir_polyprotein_1ab"/>
</dbReference>
<comment type="similarity">
    <text evidence="1">Belongs to the DNA2/NAM7 helicase family.</text>
</comment>
<organism evidence="9 10">
    <name type="scientific">Saxophila tyrrhenica</name>
    <dbReference type="NCBI Taxonomy" id="1690608"/>
    <lineage>
        <taxon>Eukaryota</taxon>
        <taxon>Fungi</taxon>
        <taxon>Dikarya</taxon>
        <taxon>Ascomycota</taxon>
        <taxon>Pezizomycotina</taxon>
        <taxon>Dothideomycetes</taxon>
        <taxon>Dothideomycetidae</taxon>
        <taxon>Mycosphaerellales</taxon>
        <taxon>Extremaceae</taxon>
        <taxon>Saxophila</taxon>
    </lineage>
</organism>
<comment type="caution">
    <text evidence="9">The sequence shown here is derived from an EMBL/GenBank/DDBJ whole genome shotgun (WGS) entry which is preliminary data.</text>
</comment>
<evidence type="ECO:0000256" key="6">
    <source>
        <dbReference type="SAM" id="MobiDB-lite"/>
    </source>
</evidence>
<feature type="domain" description="DNA2/NAM7 helicase helicase" evidence="7">
    <location>
        <begin position="711"/>
        <end position="982"/>
    </location>
</feature>
<evidence type="ECO:0000256" key="4">
    <source>
        <dbReference type="ARBA" id="ARBA00022806"/>
    </source>
</evidence>
<evidence type="ECO:0000313" key="9">
    <source>
        <dbReference type="EMBL" id="KAK5173874.1"/>
    </source>
</evidence>
<dbReference type="InterPro" id="IPR041677">
    <property type="entry name" value="DNA2/NAM7_AAA_11"/>
</dbReference>
<keyword evidence="4" id="KW-0347">Helicase</keyword>
<dbReference type="RefSeq" id="XP_064662569.1">
    <property type="nucleotide sequence ID" value="XM_064799814.1"/>
</dbReference>
<dbReference type="GO" id="GO:0016787">
    <property type="term" value="F:hydrolase activity"/>
    <property type="evidence" value="ECO:0007669"/>
    <property type="project" value="UniProtKB-KW"/>
</dbReference>
<dbReference type="Pfam" id="PF13087">
    <property type="entry name" value="AAA_12"/>
    <property type="match status" value="1"/>
</dbReference>
<dbReference type="PANTHER" id="PTHR43788">
    <property type="entry name" value="DNA2/NAM7 HELICASE FAMILY MEMBER"/>
    <property type="match status" value="1"/>
</dbReference>
<keyword evidence="3" id="KW-0378">Hydrolase</keyword>
<name>A0AAV9PJU7_9PEZI</name>
<keyword evidence="5" id="KW-0067">ATP-binding</keyword>
<dbReference type="InterPro" id="IPR027417">
    <property type="entry name" value="P-loop_NTPase"/>
</dbReference>
<sequence>MASHGDNSSSSGRGGKGDKKGKKPATGFALGPQSPMAAASWRSGWEPTPPAAPAGASSTEPNDTAMLGTNDSTKPPATVEEITRGFESVQTTSDKPKVDDVGNDGMGIPNTDNLYSSDEEMDPPRPQDRERAKEDSKEEAEGKVADEVNREQLKPLRKGQQVYKASKLPGQAKEFLNNSQLYPPHTDAVHGVYRGQSQPTFEETNTKEGANIVKEMTNVMSVLDSKGNQIAALGAFSDESVTGGNKDSTKQNCLKVNYFCHSQVPHVKLTIDRAKGMQQKTADKVKVYITANNLMRRVGNTTGQRDASIVCKVIRDPKEMKDLQHPGARAEQDDDNAIWQTEVSVAASQAAAPYGATFMRPVMTGITEEEIVDLRRRAEQVVRETNKEFDHHALTPAEWMIWGLLKYNNFHFMRRWYRREAELQVADKFAKYFMGAMIDCATTGNWPHYVRQAAMQGTTISSPNFRIGQTVPPRDIVDKWRVTVNEKGEVSGVEAEHWKTFPTVGHYPMVVDRTFALRLAIERTREYQSAALQEQLDKNIGAIDANVTSLADRRPGAYYVTLHMDRVEGGLFGDKFIKRPAIDTQVKVIFTDDDLGKSGVEITGKVTDDLFGYNADLNVIGFSNRTDIKTASYKCSLELLSDGTAVDRQLAAVVELNNNGGRTDGVDLPHVLLGAPRSIDPKRTGSMAAEIAANPAALKAYRQIGRQFGFSSDQTKAAEMVVASQSGCATIHGPPGTGKTSSIAATMIAQIVAGRTNGLKRRRIIAMAPSNSAVDTLTRKVNEVSKQLGINIEMCRFKGNHVHKGPTRPPRKNAFVETEQQTTNDNGDDLTALYEVLDRATGKLSHDKDLQEFYFNNARARHIKNIVDMRGAGYSDKVYSEALAYTEKKRAVWKEKNLGERKKLREELKEMEAIWDERYMDTVDLLLCTNNSAAHETPMEYYEPDIAVLDECGLATYGDAITECAANKKSVKLVIATGDHKQQTAPEMSKGVNEAYKETVAPLFNYLMRPETTGEVMQLTMHYRMRSAFAPMVSKVCYENTLVAAPHLSVKTPLEVTLENAMEPLGKLWNGRLRAAIPVIGRNSHHVKEGEKGSICNHAEAEAIVRHVRWLSKLPAPPAKPGRSIGGCRILPKNVKVVSPYGEQVKLIRKLLGEAGLLTWGRDDEDPGRVQVCSSFDVQGNEGDIIISSWVRNTPGRPLDLGFTMGSRQLCVNFSRVKFAHFSFGSWLPWLQANLDNEDMFKGNSKGRDFAKVITDFREHGDVISQEAFQEIYAGRKPDEKTMDIKKAIRPAGTAKDYSYPRASTSALHASQGQFGVYKEEAAQEGKRRRLNPQDATMKDA</sequence>
<dbReference type="SUPFAM" id="SSF52540">
    <property type="entry name" value="P-loop containing nucleoside triphosphate hydrolases"/>
    <property type="match status" value="1"/>
</dbReference>
<dbReference type="EMBL" id="JAVRRT010000003">
    <property type="protein sequence ID" value="KAK5173874.1"/>
    <property type="molecule type" value="Genomic_DNA"/>
</dbReference>
<dbReference type="GO" id="GO:0005524">
    <property type="term" value="F:ATP binding"/>
    <property type="evidence" value="ECO:0007669"/>
    <property type="project" value="UniProtKB-KW"/>
</dbReference>
<evidence type="ECO:0000256" key="5">
    <source>
        <dbReference type="ARBA" id="ARBA00022840"/>
    </source>
</evidence>
<dbReference type="InterPro" id="IPR041679">
    <property type="entry name" value="DNA2/NAM7-like_C"/>
</dbReference>
<evidence type="ECO:0000256" key="2">
    <source>
        <dbReference type="ARBA" id="ARBA00022741"/>
    </source>
</evidence>
<dbReference type="Pfam" id="PF13086">
    <property type="entry name" value="AAA_11"/>
    <property type="match status" value="1"/>
</dbReference>